<feature type="domain" description="Tyr recombinase" evidence="2">
    <location>
        <begin position="12"/>
        <end position="49"/>
    </location>
</feature>
<organism evidence="3 4">
    <name type="scientific">Mobilitalea sibirica</name>
    <dbReference type="NCBI Taxonomy" id="1462919"/>
    <lineage>
        <taxon>Bacteria</taxon>
        <taxon>Bacillati</taxon>
        <taxon>Bacillota</taxon>
        <taxon>Clostridia</taxon>
        <taxon>Lachnospirales</taxon>
        <taxon>Lachnospiraceae</taxon>
        <taxon>Mobilitalea</taxon>
    </lineage>
</organism>
<evidence type="ECO:0000256" key="1">
    <source>
        <dbReference type="ARBA" id="ARBA00023172"/>
    </source>
</evidence>
<dbReference type="RefSeq" id="WP_197660262.1">
    <property type="nucleotide sequence ID" value="NZ_JAEAGR010000003.1"/>
</dbReference>
<proteinExistence type="predicted"/>
<gene>
    <name evidence="3" type="ORF">I5677_03895</name>
</gene>
<evidence type="ECO:0000259" key="2">
    <source>
        <dbReference type="Pfam" id="PF00589"/>
    </source>
</evidence>
<dbReference type="Gene3D" id="1.10.443.10">
    <property type="entry name" value="Intergrase catalytic core"/>
    <property type="match status" value="1"/>
</dbReference>
<protein>
    <submittedName>
        <fullName evidence="3">Site-specific integrase</fullName>
    </submittedName>
</protein>
<accession>A0A8J7H175</accession>
<dbReference type="AlphaFoldDB" id="A0A8J7H175"/>
<dbReference type="GO" id="GO:0003677">
    <property type="term" value="F:DNA binding"/>
    <property type="evidence" value="ECO:0007669"/>
    <property type="project" value="InterPro"/>
</dbReference>
<dbReference type="InterPro" id="IPR013762">
    <property type="entry name" value="Integrase-like_cat_sf"/>
</dbReference>
<dbReference type="SUPFAM" id="SSF56349">
    <property type="entry name" value="DNA breaking-rejoining enzymes"/>
    <property type="match status" value="1"/>
</dbReference>
<keyword evidence="1" id="KW-0233">DNA recombination</keyword>
<dbReference type="Pfam" id="PF00589">
    <property type="entry name" value="Phage_integrase"/>
    <property type="match status" value="1"/>
</dbReference>
<dbReference type="EMBL" id="JAEAGR010000003">
    <property type="protein sequence ID" value="MBH1940037.1"/>
    <property type="molecule type" value="Genomic_DNA"/>
</dbReference>
<dbReference type="InterPro" id="IPR011010">
    <property type="entry name" value="DNA_brk_join_enz"/>
</dbReference>
<comment type="caution">
    <text evidence="3">The sequence shown here is derived from an EMBL/GenBank/DDBJ whole genome shotgun (WGS) entry which is preliminary data.</text>
</comment>
<sequence length="63" mass="7313">MRSLYSQNGDCIRRTFASRLFAAGMPLAEISVYMGHEDIETTKGYIYNYYEIEQNSSYMNKAL</sequence>
<keyword evidence="4" id="KW-1185">Reference proteome</keyword>
<evidence type="ECO:0000313" key="4">
    <source>
        <dbReference type="Proteomes" id="UP000623269"/>
    </source>
</evidence>
<dbReference type="InterPro" id="IPR002104">
    <property type="entry name" value="Integrase_catalytic"/>
</dbReference>
<dbReference type="GO" id="GO:0015074">
    <property type="term" value="P:DNA integration"/>
    <property type="evidence" value="ECO:0007669"/>
    <property type="project" value="InterPro"/>
</dbReference>
<reference evidence="3" key="1">
    <citation type="submission" date="2020-12" db="EMBL/GenBank/DDBJ databases">
        <title>M. sibirica DSM 26468T genome.</title>
        <authorList>
            <person name="Thieme N."/>
            <person name="Rettenmaier R."/>
            <person name="Zverlov V."/>
            <person name="Liebl W."/>
        </authorList>
    </citation>
    <scope>NUCLEOTIDE SEQUENCE</scope>
    <source>
        <strain evidence="3">DSM 26468</strain>
    </source>
</reference>
<dbReference type="GO" id="GO:0006310">
    <property type="term" value="P:DNA recombination"/>
    <property type="evidence" value="ECO:0007669"/>
    <property type="project" value="UniProtKB-KW"/>
</dbReference>
<evidence type="ECO:0000313" key="3">
    <source>
        <dbReference type="EMBL" id="MBH1940037.1"/>
    </source>
</evidence>
<name>A0A8J7H175_9FIRM</name>
<dbReference type="Proteomes" id="UP000623269">
    <property type="component" value="Unassembled WGS sequence"/>
</dbReference>